<dbReference type="EMBL" id="JBHHMI010000001">
    <property type="protein sequence ID" value="MFB5265275.1"/>
    <property type="molecule type" value="Genomic_DNA"/>
</dbReference>
<organism evidence="1 2">
    <name type="scientific">Paenibacillus enshidis</name>
    <dbReference type="NCBI Taxonomy" id="1458439"/>
    <lineage>
        <taxon>Bacteria</taxon>
        <taxon>Bacillati</taxon>
        <taxon>Bacillota</taxon>
        <taxon>Bacilli</taxon>
        <taxon>Bacillales</taxon>
        <taxon>Paenibacillaceae</taxon>
        <taxon>Paenibacillus</taxon>
    </lineage>
</organism>
<evidence type="ECO:0000313" key="2">
    <source>
        <dbReference type="Proteomes" id="UP001580346"/>
    </source>
</evidence>
<dbReference type="RefSeq" id="WP_375352518.1">
    <property type="nucleotide sequence ID" value="NZ_JBHHMI010000001.1"/>
</dbReference>
<name>A0ABV5AMB6_9BACL</name>
<sequence length="110" mass="11924">MWEGYEDRANKWLDSPEDFANWATLGIHGTIREATFPQNAWSTEHWVNILGSAALVGGSTIASTIKPKNYFGASPKVVTEGTPKAGADNLIKYTAVILSGFHPNRKCCAG</sequence>
<comment type="caution">
    <text evidence="1">The sequence shown here is derived from an EMBL/GenBank/DDBJ whole genome shotgun (WGS) entry which is preliminary data.</text>
</comment>
<gene>
    <name evidence="1" type="ORF">ACE41H_00530</name>
</gene>
<dbReference type="Proteomes" id="UP001580346">
    <property type="component" value="Unassembled WGS sequence"/>
</dbReference>
<evidence type="ECO:0000313" key="1">
    <source>
        <dbReference type="EMBL" id="MFB5265275.1"/>
    </source>
</evidence>
<protein>
    <submittedName>
        <fullName evidence="1">Uncharacterized protein</fullName>
    </submittedName>
</protein>
<keyword evidence="2" id="KW-1185">Reference proteome</keyword>
<proteinExistence type="predicted"/>
<reference evidence="1 2" key="1">
    <citation type="submission" date="2024-09" db="EMBL/GenBank/DDBJ databases">
        <title>Paenibacillus zeirhizospherea sp. nov., isolated from surface of the maize (Zea mays) roots in a horticulture field, Hungary.</title>
        <authorList>
            <person name="Marton D."/>
            <person name="Farkas M."/>
            <person name="Bedics A."/>
            <person name="Toth E."/>
            <person name="Tancsics A."/>
            <person name="Boka K."/>
            <person name="Maroti G."/>
            <person name="Kriszt B."/>
            <person name="Cserhati M."/>
        </authorList>
    </citation>
    <scope>NUCLEOTIDE SEQUENCE [LARGE SCALE GENOMIC DNA]</scope>
    <source>
        <strain evidence="1 2">KCTC 33519</strain>
    </source>
</reference>
<accession>A0ABV5AMB6</accession>